<feature type="DNA-binding region" description="H-T-H motif" evidence="2">
    <location>
        <begin position="32"/>
        <end position="51"/>
    </location>
</feature>
<keyword evidence="1 2" id="KW-0238">DNA-binding</keyword>
<accession>A0A0D6JGC5</accession>
<reference evidence="6" key="1">
    <citation type="submission" date="2015-02" db="EMBL/GenBank/DDBJ databases">
        <authorList>
            <person name="Chooi Y.-H."/>
        </authorList>
    </citation>
    <scope>NUCLEOTIDE SEQUENCE [LARGE SCALE GENOMIC DNA]</scope>
    <source>
        <strain evidence="6">strain Y</strain>
    </source>
</reference>
<evidence type="ECO:0000313" key="5">
    <source>
        <dbReference type="EMBL" id="CPR20079.1"/>
    </source>
</evidence>
<evidence type="ECO:0000313" key="6">
    <source>
        <dbReference type="Proteomes" id="UP000033187"/>
    </source>
</evidence>
<dbReference type="Gene3D" id="1.10.357.10">
    <property type="entry name" value="Tetracycline Repressor, domain 2"/>
    <property type="match status" value="1"/>
</dbReference>
<dbReference type="KEGG" id="fiy:BN1229_v1_2446"/>
<feature type="region of interest" description="Disordered" evidence="3">
    <location>
        <begin position="205"/>
        <end position="235"/>
    </location>
</feature>
<organism evidence="5 6">
    <name type="scientific">Candidatus Filomicrobium marinum</name>
    <dbReference type="NCBI Taxonomy" id="1608628"/>
    <lineage>
        <taxon>Bacteria</taxon>
        <taxon>Pseudomonadati</taxon>
        <taxon>Pseudomonadota</taxon>
        <taxon>Alphaproteobacteria</taxon>
        <taxon>Hyphomicrobiales</taxon>
        <taxon>Hyphomicrobiaceae</taxon>
        <taxon>Filomicrobium</taxon>
    </lineage>
</organism>
<keyword evidence="6" id="KW-1185">Reference proteome</keyword>
<dbReference type="Proteomes" id="UP000033187">
    <property type="component" value="Chromosome 1"/>
</dbReference>
<dbReference type="SUPFAM" id="SSF46689">
    <property type="entry name" value="Homeodomain-like"/>
    <property type="match status" value="1"/>
</dbReference>
<evidence type="ECO:0000256" key="3">
    <source>
        <dbReference type="SAM" id="MobiDB-lite"/>
    </source>
</evidence>
<name>A0A0D6JGC5_9HYPH</name>
<dbReference type="InterPro" id="IPR001647">
    <property type="entry name" value="HTH_TetR"/>
</dbReference>
<dbReference type="EMBL" id="LN829119">
    <property type="protein sequence ID" value="CPR20079.1"/>
    <property type="molecule type" value="Genomic_DNA"/>
</dbReference>
<evidence type="ECO:0000256" key="2">
    <source>
        <dbReference type="PROSITE-ProRule" id="PRU00335"/>
    </source>
</evidence>
<gene>
    <name evidence="5" type="ORF">YBN1229_v1_2446</name>
</gene>
<dbReference type="AlphaFoldDB" id="A0A0D6JGC5"/>
<evidence type="ECO:0000256" key="1">
    <source>
        <dbReference type="ARBA" id="ARBA00023125"/>
    </source>
</evidence>
<sequence length="235" mass="25503">MSQSGAYPDTYKDRIIDAALRLAVSRPWGEISLREIAQAAGSNLVELRGSFSSKADIIAAFTRRIDDEVLTKIPPMEKGQSHRDALFEVLMTRFDALQPHKEAVRSIMNGVGLEPSLLAPSLASQSWMLQAAGINTDGARGSLRVAGLATLYASVLRTWLEDDDPGLARTMAVLDRRLRRGERALETVEDAAGFVGRVGGIFRSAMRRKDKSGREHETSAPPAGTAPQPPQPEAP</sequence>
<feature type="domain" description="HTH tetR-type" evidence="4">
    <location>
        <begin position="9"/>
        <end position="69"/>
    </location>
</feature>
<dbReference type="InterPro" id="IPR009057">
    <property type="entry name" value="Homeodomain-like_sf"/>
</dbReference>
<dbReference type="PROSITE" id="PS50977">
    <property type="entry name" value="HTH_TETR_2"/>
    <property type="match status" value="1"/>
</dbReference>
<dbReference type="KEGG" id="fil:BN1229_v1_3475"/>
<dbReference type="GO" id="GO:0003677">
    <property type="term" value="F:DNA binding"/>
    <property type="evidence" value="ECO:0007669"/>
    <property type="project" value="UniProtKB-UniRule"/>
</dbReference>
<protein>
    <recommendedName>
        <fullName evidence="4">HTH tetR-type domain-containing protein</fullName>
    </recommendedName>
</protein>
<proteinExistence type="predicted"/>
<evidence type="ECO:0000259" key="4">
    <source>
        <dbReference type="PROSITE" id="PS50977"/>
    </source>
</evidence>